<reference evidence="1 2" key="1">
    <citation type="submission" date="2013-02" db="EMBL/GenBank/DDBJ databases">
        <title>The Genome Sequence of Acinetobacter haemolyticus CIP 64.3.</title>
        <authorList>
            <consortium name="The Broad Institute Genome Sequencing Platform"/>
            <consortium name="The Broad Institute Genome Sequencing Center for Infectious Disease"/>
            <person name="Cerqueira G."/>
            <person name="Feldgarden M."/>
            <person name="Courvalin P."/>
            <person name="Perichon B."/>
            <person name="Grillot-Courvalin C."/>
            <person name="Clermont D."/>
            <person name="Rocha E."/>
            <person name="Yoon E.-J."/>
            <person name="Nemec A."/>
            <person name="Walker B."/>
            <person name="Young S.K."/>
            <person name="Zeng Q."/>
            <person name="Gargeya S."/>
            <person name="Fitzgerald M."/>
            <person name="Haas B."/>
            <person name="Abouelleil A."/>
            <person name="Alvarado L."/>
            <person name="Arachchi H.M."/>
            <person name="Berlin A.M."/>
            <person name="Chapman S.B."/>
            <person name="Dewar J."/>
            <person name="Goldberg J."/>
            <person name="Griggs A."/>
            <person name="Gujja S."/>
            <person name="Hansen M."/>
            <person name="Howarth C."/>
            <person name="Imamovic A."/>
            <person name="Larimer J."/>
            <person name="McCowan C."/>
            <person name="Murphy C."/>
            <person name="Neiman D."/>
            <person name="Pearson M."/>
            <person name="Priest M."/>
            <person name="Roberts A."/>
            <person name="Saif S."/>
            <person name="Shea T."/>
            <person name="Sisk P."/>
            <person name="Sykes S."/>
            <person name="Wortman J."/>
            <person name="Nusbaum C."/>
            <person name="Birren B."/>
        </authorList>
    </citation>
    <scope>NUCLEOTIDE SEQUENCE [LARGE SCALE GENOMIC DNA]</scope>
    <source>
        <strain evidence="1 2">CIP 64.3</strain>
    </source>
</reference>
<organism evidence="1 2">
    <name type="scientific">Acinetobacter haemolyticus CIP 64.3 = MTCC 9819</name>
    <dbReference type="NCBI Taxonomy" id="1217659"/>
    <lineage>
        <taxon>Bacteria</taxon>
        <taxon>Pseudomonadati</taxon>
        <taxon>Pseudomonadota</taxon>
        <taxon>Gammaproteobacteria</taxon>
        <taxon>Moraxellales</taxon>
        <taxon>Moraxellaceae</taxon>
        <taxon>Acinetobacter</taxon>
    </lineage>
</organism>
<dbReference type="HOGENOM" id="CLU_1088306_0_0_6"/>
<dbReference type="PATRIC" id="fig|1217659.3.peg.188"/>
<comment type="caution">
    <text evidence="1">The sequence shown here is derived from an EMBL/GenBank/DDBJ whole genome shotgun (WGS) entry which is preliminary data.</text>
</comment>
<protein>
    <submittedName>
        <fullName evidence="1">Uncharacterized protein</fullName>
    </submittedName>
</protein>
<dbReference type="Proteomes" id="UP000017667">
    <property type="component" value="Unassembled WGS sequence"/>
</dbReference>
<evidence type="ECO:0000313" key="2">
    <source>
        <dbReference type="Proteomes" id="UP000017667"/>
    </source>
</evidence>
<keyword evidence="2" id="KW-1185">Reference proteome</keyword>
<sequence length="265" mass="30371">MGFSSLLSERTLNINQQPTTELRSQQFYRQYSANALLPELDWNAIFVQNKLNDAHIRALDTLYQTAIPLALKVFDELNFDVFAPAAYQPQGLGLFEKLAQQEELFLNTLETESAHLDEETRYQMWSMLLRGGAVLVFKAWLGHVKVGANQLDRTQFDELSDLLFIKTRPEQLAQHLKIRSTAEFGHIFLMYENDVFLDHFNSLETAALFVDLGVYDAAFLSLRDDRVAEYLKANGYVTQEQIDDLQCALNPLYCDSLMPKQDCLA</sequence>
<dbReference type="RefSeq" id="WP_005085665.1">
    <property type="nucleotide sequence ID" value="NZ_ASYX01000019.1"/>
</dbReference>
<accession>N9FEY2</accession>
<evidence type="ECO:0000313" key="1">
    <source>
        <dbReference type="EMBL" id="ENW21383.1"/>
    </source>
</evidence>
<dbReference type="EMBL" id="APQQ01000004">
    <property type="protein sequence ID" value="ENW21383.1"/>
    <property type="molecule type" value="Genomic_DNA"/>
</dbReference>
<dbReference type="AlphaFoldDB" id="N9FEY2"/>
<gene>
    <name evidence="1" type="ORF">F927_00195</name>
</gene>
<name>N9FEY2_ACIHA</name>
<proteinExistence type="predicted"/>